<reference evidence="3 4" key="1">
    <citation type="submission" date="2021-03" db="EMBL/GenBank/DDBJ databases">
        <title>Genomic Encyclopedia of Type Strains, Phase III (KMG-III): the genomes of soil and plant-associated and newly described type strains.</title>
        <authorList>
            <person name="Whitman W."/>
        </authorList>
    </citation>
    <scope>NUCLEOTIDE SEQUENCE [LARGE SCALE GENOMIC DNA]</scope>
    <source>
        <strain evidence="3 4">IMMIB AFH-6</strain>
    </source>
</reference>
<evidence type="ECO:0000313" key="4">
    <source>
        <dbReference type="Proteomes" id="UP000781958"/>
    </source>
</evidence>
<dbReference type="Proteomes" id="UP000781958">
    <property type="component" value="Unassembled WGS sequence"/>
</dbReference>
<dbReference type="Gene3D" id="3.40.1690.10">
    <property type="entry name" value="secretion proteins EscU"/>
    <property type="match status" value="1"/>
</dbReference>
<dbReference type="PANTHER" id="PTHR30531:SF12">
    <property type="entry name" value="FLAGELLAR BIOSYNTHETIC PROTEIN FLHB"/>
    <property type="match status" value="1"/>
</dbReference>
<name>A0ABS4SM49_9PROT</name>
<keyword evidence="3" id="KW-0969">Cilium</keyword>
<keyword evidence="3" id="KW-0966">Cell projection</keyword>
<gene>
    <name evidence="3" type="ORF">J2851_003345</name>
</gene>
<feature type="region of interest" description="Disordered" evidence="2">
    <location>
        <begin position="95"/>
        <end position="114"/>
    </location>
</feature>
<protein>
    <submittedName>
        <fullName evidence="3">Flagellar biosynthesis protein</fullName>
    </submittedName>
</protein>
<comment type="caution">
    <text evidence="3">The sequence shown here is derived from an EMBL/GenBank/DDBJ whole genome shotgun (WGS) entry which is preliminary data.</text>
</comment>
<dbReference type="InterPro" id="IPR029025">
    <property type="entry name" value="T3SS_substrate_exporter_C"/>
</dbReference>
<dbReference type="PANTHER" id="PTHR30531">
    <property type="entry name" value="FLAGELLAR BIOSYNTHETIC PROTEIN FLHB"/>
    <property type="match status" value="1"/>
</dbReference>
<dbReference type="InterPro" id="IPR006135">
    <property type="entry name" value="T3SS_substrate_exporter"/>
</dbReference>
<dbReference type="EMBL" id="JAGINP010000011">
    <property type="protein sequence ID" value="MBP2293562.1"/>
    <property type="molecule type" value="Genomic_DNA"/>
</dbReference>
<evidence type="ECO:0000313" key="3">
    <source>
        <dbReference type="EMBL" id="MBP2293562.1"/>
    </source>
</evidence>
<dbReference type="SUPFAM" id="SSF160544">
    <property type="entry name" value="EscU C-terminal domain-like"/>
    <property type="match status" value="1"/>
</dbReference>
<keyword evidence="3" id="KW-0282">Flagellum</keyword>
<evidence type="ECO:0000256" key="2">
    <source>
        <dbReference type="SAM" id="MobiDB-lite"/>
    </source>
</evidence>
<evidence type="ECO:0000256" key="1">
    <source>
        <dbReference type="ARBA" id="ARBA00010690"/>
    </source>
</evidence>
<dbReference type="Pfam" id="PF01312">
    <property type="entry name" value="Bac_export_2"/>
    <property type="match status" value="1"/>
</dbReference>
<comment type="similarity">
    <text evidence="1">Belongs to the type III secretion exporter family.</text>
</comment>
<proteinExistence type="inferred from homology"/>
<sequence>MSAPSSNHRPPPRRPVAVALKYEPGAQSLPRIVATGKGHVADQILELAFANGVKVREDADLVQVLSAVDIDSEIPIEAIAAVAEILAYVYRANGTLPPSTESDDGAKAPVGAAP</sequence>
<organism evidence="3 4">
    <name type="scientific">Azospirillum rugosum</name>
    <dbReference type="NCBI Taxonomy" id="416170"/>
    <lineage>
        <taxon>Bacteria</taxon>
        <taxon>Pseudomonadati</taxon>
        <taxon>Pseudomonadota</taxon>
        <taxon>Alphaproteobacteria</taxon>
        <taxon>Rhodospirillales</taxon>
        <taxon>Azospirillaceae</taxon>
        <taxon>Azospirillum</taxon>
    </lineage>
</organism>
<accession>A0ABS4SM49</accession>
<keyword evidence="4" id="KW-1185">Reference proteome</keyword>
<dbReference type="RefSeq" id="WP_209767488.1">
    <property type="nucleotide sequence ID" value="NZ_JAGINP010000011.1"/>
</dbReference>